<evidence type="ECO:0000256" key="3">
    <source>
        <dbReference type="ARBA" id="ARBA00022989"/>
    </source>
</evidence>
<evidence type="ECO:0008006" key="7">
    <source>
        <dbReference type="Google" id="ProtNLM"/>
    </source>
</evidence>
<dbReference type="PANTHER" id="PTHR43847:SF1">
    <property type="entry name" value="BLL3993 PROTEIN"/>
    <property type="match status" value="1"/>
</dbReference>
<dbReference type="GO" id="GO:0004671">
    <property type="term" value="F:protein C-terminal S-isoprenylcysteine carboxyl O-methyltransferase activity"/>
    <property type="evidence" value="ECO:0007669"/>
    <property type="project" value="InterPro"/>
</dbReference>
<evidence type="ECO:0000256" key="2">
    <source>
        <dbReference type="ARBA" id="ARBA00022692"/>
    </source>
</evidence>
<name>A0A538U1Q0_UNCEI</name>
<reference evidence="5 6" key="1">
    <citation type="journal article" date="2019" name="Nat. Microbiol.">
        <title>Mediterranean grassland soil C-N compound turnover is dependent on rainfall and depth, and is mediated by genomically divergent microorganisms.</title>
        <authorList>
            <person name="Diamond S."/>
            <person name="Andeer P.F."/>
            <person name="Li Z."/>
            <person name="Crits-Christoph A."/>
            <person name="Burstein D."/>
            <person name="Anantharaman K."/>
            <person name="Lane K.R."/>
            <person name="Thomas B.C."/>
            <person name="Pan C."/>
            <person name="Northen T.R."/>
            <person name="Banfield J.F."/>
        </authorList>
    </citation>
    <scope>NUCLEOTIDE SEQUENCE [LARGE SCALE GENOMIC DNA]</scope>
    <source>
        <strain evidence="5">WS_11</strain>
    </source>
</reference>
<gene>
    <name evidence="5" type="ORF">E6K81_14110</name>
</gene>
<sequence>MALFVAVLAAQRVGELLHSRRNTQRLLARGARESGRGHYPVMVALHALFPLALVAEVVALGARPGRLAPLWLGVWLAAQALRIAAIRALGERWSTRVLVLPGVPLVRRGPYRWLRHPNYLAVVIEFLAAPMMFGAWRTALAFSLADLALLGVRVRCEARALAGAPPAPGEIEAPRALC</sequence>
<comment type="caution">
    <text evidence="5">The sequence shown here is derived from an EMBL/GenBank/DDBJ whole genome shotgun (WGS) entry which is preliminary data.</text>
</comment>
<accession>A0A538U1Q0</accession>
<dbReference type="AlphaFoldDB" id="A0A538U1Q0"/>
<proteinExistence type="predicted"/>
<dbReference type="GO" id="GO:0016020">
    <property type="term" value="C:membrane"/>
    <property type="evidence" value="ECO:0007669"/>
    <property type="project" value="UniProtKB-SubCell"/>
</dbReference>
<evidence type="ECO:0000256" key="1">
    <source>
        <dbReference type="ARBA" id="ARBA00004141"/>
    </source>
</evidence>
<evidence type="ECO:0000256" key="4">
    <source>
        <dbReference type="ARBA" id="ARBA00023136"/>
    </source>
</evidence>
<dbReference type="Pfam" id="PF04140">
    <property type="entry name" value="ICMT"/>
    <property type="match status" value="1"/>
</dbReference>
<dbReference type="InterPro" id="IPR007269">
    <property type="entry name" value="ICMT_MeTrfase"/>
</dbReference>
<dbReference type="Gene3D" id="1.20.120.1630">
    <property type="match status" value="1"/>
</dbReference>
<keyword evidence="2" id="KW-0812">Transmembrane</keyword>
<keyword evidence="3" id="KW-1133">Transmembrane helix</keyword>
<protein>
    <recommendedName>
        <fullName evidence="7">Isoprenylcysteine carboxyl methyltransferase</fullName>
    </recommendedName>
</protein>
<evidence type="ECO:0000313" key="6">
    <source>
        <dbReference type="Proteomes" id="UP000319771"/>
    </source>
</evidence>
<comment type="subcellular location">
    <subcellularLocation>
        <location evidence="1">Membrane</location>
        <topology evidence="1">Multi-pass membrane protein</topology>
    </subcellularLocation>
</comment>
<keyword evidence="4" id="KW-0472">Membrane</keyword>
<dbReference type="EMBL" id="VBPB01000278">
    <property type="protein sequence ID" value="TMQ69804.1"/>
    <property type="molecule type" value="Genomic_DNA"/>
</dbReference>
<dbReference type="PANTHER" id="PTHR43847">
    <property type="entry name" value="BLL3993 PROTEIN"/>
    <property type="match status" value="1"/>
</dbReference>
<dbReference type="InterPro" id="IPR052527">
    <property type="entry name" value="Metal_cation-efflux_comp"/>
</dbReference>
<organism evidence="5 6">
    <name type="scientific">Eiseniibacteriota bacterium</name>
    <dbReference type="NCBI Taxonomy" id="2212470"/>
    <lineage>
        <taxon>Bacteria</taxon>
        <taxon>Candidatus Eiseniibacteriota</taxon>
    </lineage>
</organism>
<dbReference type="Proteomes" id="UP000319771">
    <property type="component" value="Unassembled WGS sequence"/>
</dbReference>
<evidence type="ECO:0000313" key="5">
    <source>
        <dbReference type="EMBL" id="TMQ69804.1"/>
    </source>
</evidence>